<evidence type="ECO:0000259" key="1">
    <source>
        <dbReference type="PROSITE" id="PS50995"/>
    </source>
</evidence>
<reference evidence="2 4" key="1">
    <citation type="submission" date="2018-03" db="EMBL/GenBank/DDBJ databases">
        <title>Genomic Encyclopedia of Archaeal and Bacterial Type Strains, Phase II (KMG-II): from individual species to whole genera.</title>
        <authorList>
            <person name="Goeker M."/>
        </authorList>
    </citation>
    <scope>NUCLEOTIDE SEQUENCE [LARGE SCALE GENOMIC DNA]</scope>
    <source>
        <strain evidence="2 4">DSM 21548</strain>
    </source>
</reference>
<sequence>MASTSTAVTAWESLFRAQVGVMRTLEAEFPTDLLSLNEYDVLFNLSRQDDRSARLRDINDLVLISQPSVSRLVDKLMKRGLVEKCPDARDGRGTIVRLTDEGYALYRQVALLHVKVISRVMSTGLDDEDLSTLTALTDRINRGLDTPS</sequence>
<dbReference type="PANTHER" id="PTHR33164">
    <property type="entry name" value="TRANSCRIPTIONAL REGULATOR, MARR FAMILY"/>
    <property type="match status" value="1"/>
</dbReference>
<dbReference type="SMART" id="SM00347">
    <property type="entry name" value="HTH_MARR"/>
    <property type="match status" value="1"/>
</dbReference>
<feature type="domain" description="HTH marR-type" evidence="1">
    <location>
        <begin position="1"/>
        <end position="142"/>
    </location>
</feature>
<evidence type="ECO:0000313" key="4">
    <source>
        <dbReference type="Proteomes" id="UP000241203"/>
    </source>
</evidence>
<dbReference type="OrthoDB" id="3178168at2"/>
<dbReference type="Proteomes" id="UP000241203">
    <property type="component" value="Unassembled WGS sequence"/>
</dbReference>
<accession>A0A2P8GT00</accession>
<dbReference type="GO" id="GO:0006950">
    <property type="term" value="P:response to stress"/>
    <property type="evidence" value="ECO:0007669"/>
    <property type="project" value="TreeGrafter"/>
</dbReference>
<proteinExistence type="predicted"/>
<dbReference type="AlphaFoldDB" id="A0A2P8GT00"/>
<dbReference type="EMBL" id="RZGY01000004">
    <property type="protein sequence ID" value="RUQ82004.1"/>
    <property type="molecule type" value="Genomic_DNA"/>
</dbReference>
<dbReference type="Proteomes" id="UP000268291">
    <property type="component" value="Unassembled WGS sequence"/>
</dbReference>
<dbReference type="InterPro" id="IPR036390">
    <property type="entry name" value="WH_DNA-bd_sf"/>
</dbReference>
<dbReference type="SUPFAM" id="SSF46785">
    <property type="entry name" value="Winged helix' DNA-binding domain"/>
    <property type="match status" value="1"/>
</dbReference>
<dbReference type="PROSITE" id="PS50995">
    <property type="entry name" value="HTH_MARR_2"/>
    <property type="match status" value="1"/>
</dbReference>
<name>A0A2P8GT00_9MICO</name>
<gene>
    <name evidence="2" type="ORF">CLV49_0699</name>
    <name evidence="3" type="ORF">ELQ93_17100</name>
</gene>
<evidence type="ECO:0000313" key="5">
    <source>
        <dbReference type="Proteomes" id="UP000268291"/>
    </source>
</evidence>
<dbReference type="InterPro" id="IPR036388">
    <property type="entry name" value="WH-like_DNA-bd_sf"/>
</dbReference>
<dbReference type="Gene3D" id="1.10.10.10">
    <property type="entry name" value="Winged helix-like DNA-binding domain superfamily/Winged helix DNA-binding domain"/>
    <property type="match status" value="1"/>
</dbReference>
<dbReference type="InterPro" id="IPR039422">
    <property type="entry name" value="MarR/SlyA-like"/>
</dbReference>
<dbReference type="EMBL" id="PYAU01000001">
    <property type="protein sequence ID" value="PSL37093.1"/>
    <property type="molecule type" value="Genomic_DNA"/>
</dbReference>
<reference evidence="3 5" key="2">
    <citation type="submission" date="2018-12" db="EMBL/GenBank/DDBJ databases">
        <authorList>
            <person name="hu s."/>
            <person name="Xu Y."/>
            <person name="Xu B."/>
            <person name="Li F."/>
        </authorList>
    </citation>
    <scope>NUCLEOTIDE SEQUENCE [LARGE SCALE GENOMIC DNA]</scope>
    <source>
        <strain evidence="3 5">KSW2-17</strain>
    </source>
</reference>
<dbReference type="PANTHER" id="PTHR33164:SF104">
    <property type="entry name" value="TRANSCRIPTIONAL REGULATORY PROTEIN"/>
    <property type="match status" value="1"/>
</dbReference>
<keyword evidence="5" id="KW-1185">Reference proteome</keyword>
<dbReference type="InterPro" id="IPR000835">
    <property type="entry name" value="HTH_MarR-typ"/>
</dbReference>
<evidence type="ECO:0000313" key="3">
    <source>
        <dbReference type="EMBL" id="RUQ82004.1"/>
    </source>
</evidence>
<dbReference type="GO" id="GO:0003700">
    <property type="term" value="F:DNA-binding transcription factor activity"/>
    <property type="evidence" value="ECO:0007669"/>
    <property type="project" value="InterPro"/>
</dbReference>
<dbReference type="RefSeq" id="WP_106562279.1">
    <property type="nucleotide sequence ID" value="NZ_PYAU01000001.1"/>
</dbReference>
<organism evidence="2 4">
    <name type="scientific">Labedella gwakjiensis</name>
    <dbReference type="NCBI Taxonomy" id="390269"/>
    <lineage>
        <taxon>Bacteria</taxon>
        <taxon>Bacillati</taxon>
        <taxon>Actinomycetota</taxon>
        <taxon>Actinomycetes</taxon>
        <taxon>Micrococcales</taxon>
        <taxon>Microbacteriaceae</taxon>
        <taxon>Labedella</taxon>
    </lineage>
</organism>
<dbReference type="Pfam" id="PF12802">
    <property type="entry name" value="MarR_2"/>
    <property type="match status" value="1"/>
</dbReference>
<dbReference type="PRINTS" id="PR00598">
    <property type="entry name" value="HTHMARR"/>
</dbReference>
<comment type="caution">
    <text evidence="2">The sequence shown here is derived from an EMBL/GenBank/DDBJ whole genome shotgun (WGS) entry which is preliminary data.</text>
</comment>
<protein>
    <submittedName>
        <fullName evidence="2">MarR family transcriptional regulator</fullName>
    </submittedName>
</protein>
<evidence type="ECO:0000313" key="2">
    <source>
        <dbReference type="EMBL" id="PSL37093.1"/>
    </source>
</evidence>